<dbReference type="Proteomes" id="UP001461498">
    <property type="component" value="Unassembled WGS sequence"/>
</dbReference>
<proteinExistence type="predicted"/>
<dbReference type="AlphaFoldDB" id="A0AAW1D7A4"/>
<sequence length="72" mass="7907">MQRPHSSSSEGKVLEKGAMGERIPVTSLTGALVTEMLECISSGEDDSDFSKEDIIEVLENSESEEEIVRILH</sequence>
<dbReference type="EMBL" id="JAPXFL010000005">
    <property type="protein sequence ID" value="KAK9506641.1"/>
    <property type="molecule type" value="Genomic_DNA"/>
</dbReference>
<reference evidence="1 2" key="1">
    <citation type="submission" date="2022-12" db="EMBL/GenBank/DDBJ databases">
        <title>Chromosome-level genome assembly of true bugs.</title>
        <authorList>
            <person name="Ma L."/>
            <person name="Li H."/>
        </authorList>
    </citation>
    <scope>NUCLEOTIDE SEQUENCE [LARGE SCALE GENOMIC DNA]</scope>
    <source>
        <strain evidence="1">Lab_2022b</strain>
    </source>
</reference>
<gene>
    <name evidence="1" type="ORF">O3M35_008536</name>
</gene>
<comment type="caution">
    <text evidence="1">The sequence shown here is derived from an EMBL/GenBank/DDBJ whole genome shotgun (WGS) entry which is preliminary data.</text>
</comment>
<evidence type="ECO:0000313" key="2">
    <source>
        <dbReference type="Proteomes" id="UP001461498"/>
    </source>
</evidence>
<evidence type="ECO:0000313" key="1">
    <source>
        <dbReference type="EMBL" id="KAK9506641.1"/>
    </source>
</evidence>
<organism evidence="1 2">
    <name type="scientific">Rhynocoris fuscipes</name>
    <dbReference type="NCBI Taxonomy" id="488301"/>
    <lineage>
        <taxon>Eukaryota</taxon>
        <taxon>Metazoa</taxon>
        <taxon>Ecdysozoa</taxon>
        <taxon>Arthropoda</taxon>
        <taxon>Hexapoda</taxon>
        <taxon>Insecta</taxon>
        <taxon>Pterygota</taxon>
        <taxon>Neoptera</taxon>
        <taxon>Paraneoptera</taxon>
        <taxon>Hemiptera</taxon>
        <taxon>Heteroptera</taxon>
        <taxon>Panheteroptera</taxon>
        <taxon>Cimicomorpha</taxon>
        <taxon>Reduviidae</taxon>
        <taxon>Harpactorinae</taxon>
        <taxon>Harpactorini</taxon>
        <taxon>Rhynocoris</taxon>
    </lineage>
</organism>
<protein>
    <submittedName>
        <fullName evidence="1">Uncharacterized protein</fullName>
    </submittedName>
</protein>
<keyword evidence="2" id="KW-1185">Reference proteome</keyword>
<accession>A0AAW1D7A4</accession>
<name>A0AAW1D7A4_9HEMI</name>